<dbReference type="NCBIfam" id="TIGR00112">
    <property type="entry name" value="proC"/>
    <property type="match status" value="1"/>
</dbReference>
<dbReference type="Gene3D" id="1.10.3730.10">
    <property type="entry name" value="ProC C-terminal domain-like"/>
    <property type="match status" value="1"/>
</dbReference>
<protein>
    <recommendedName>
        <fullName evidence="9">Pyrroline-5-carboxylate reductase</fullName>
    </recommendedName>
</protein>
<dbReference type="SUPFAM" id="SSF51735">
    <property type="entry name" value="NAD(P)-binding Rossmann-fold domains"/>
    <property type="match status" value="1"/>
</dbReference>
<dbReference type="HAMAP" id="MF_01925">
    <property type="entry name" value="P5C_reductase"/>
    <property type="match status" value="1"/>
</dbReference>
<accession>A0A9P9WFV7</accession>
<name>A0A9P9WFV7_9PEZI</name>
<organism evidence="7 8">
    <name type="scientific">Neoarthrinium moseri</name>
    <dbReference type="NCBI Taxonomy" id="1658444"/>
    <lineage>
        <taxon>Eukaryota</taxon>
        <taxon>Fungi</taxon>
        <taxon>Dikarya</taxon>
        <taxon>Ascomycota</taxon>
        <taxon>Pezizomycotina</taxon>
        <taxon>Sordariomycetes</taxon>
        <taxon>Xylariomycetidae</taxon>
        <taxon>Amphisphaeriales</taxon>
        <taxon>Apiosporaceae</taxon>
        <taxon>Neoarthrinium</taxon>
    </lineage>
</organism>
<comment type="similarity">
    <text evidence="1">Belongs to the pyrroline-5-carboxylate reductase family.</text>
</comment>
<feature type="binding site" evidence="4">
    <location>
        <begin position="81"/>
        <end position="84"/>
    </location>
    <ligand>
        <name>NADP(+)</name>
        <dbReference type="ChEBI" id="CHEBI:58349"/>
    </ligand>
</feature>
<feature type="binding site" evidence="4">
    <location>
        <position position="68"/>
    </location>
    <ligand>
        <name>NADPH</name>
        <dbReference type="ChEBI" id="CHEBI:57783"/>
    </ligand>
</feature>
<dbReference type="SUPFAM" id="SSF48179">
    <property type="entry name" value="6-phosphogluconate dehydrogenase C-terminal domain-like"/>
    <property type="match status" value="1"/>
</dbReference>
<evidence type="ECO:0000256" key="2">
    <source>
        <dbReference type="ARBA" id="ARBA00022857"/>
    </source>
</evidence>
<dbReference type="AlphaFoldDB" id="A0A9P9WFV7"/>
<dbReference type="FunFam" id="1.10.3730.10:FF:000001">
    <property type="entry name" value="Pyrroline-5-carboxylate reductase"/>
    <property type="match status" value="1"/>
</dbReference>
<dbReference type="GO" id="GO:0055129">
    <property type="term" value="P:L-proline biosynthetic process"/>
    <property type="evidence" value="ECO:0007669"/>
    <property type="project" value="TreeGrafter"/>
</dbReference>
<proteinExistence type="inferred from homology"/>
<dbReference type="PIRSF" id="PIRSF000193">
    <property type="entry name" value="Pyrrol-5-carb_rd"/>
    <property type="match status" value="1"/>
</dbReference>
<sequence length="297" mass="30842">MTSLCILGCGNLGAAILECLLKAAKADAPSTSINRFTACVRSERSRLRLSERFGTYKGPLEILSGGSNVAAVKSSDYVVLAVDPADVENTIRQPGLADALAGKLLISVIAGWTRDKIETALTTHSSDSSSKFWVVRTLPNIAATVAQSITAIETPSPGLPSKYLEVTDEVFSCIGKTIHLDPSRIDAFTAVGGSTPAFFAVIADALVDAAVATGVPRGDANAIIAQSMLGSAILLQNGLRPADLRDQGTSPGGCTIAGLMVLEETGVRGGLSRGLREAVTVARLMGSGRENLNDTRS</sequence>
<evidence type="ECO:0000256" key="3">
    <source>
        <dbReference type="ARBA" id="ARBA00023002"/>
    </source>
</evidence>
<dbReference type="InterPro" id="IPR008927">
    <property type="entry name" value="6-PGluconate_DH-like_C_sf"/>
</dbReference>
<dbReference type="Gene3D" id="3.40.50.720">
    <property type="entry name" value="NAD(P)-binding Rossmann-like Domain"/>
    <property type="match status" value="1"/>
</dbReference>
<dbReference type="Pfam" id="PF03807">
    <property type="entry name" value="F420_oxidored"/>
    <property type="match status" value="1"/>
</dbReference>
<evidence type="ECO:0000256" key="4">
    <source>
        <dbReference type="PIRSR" id="PIRSR000193-1"/>
    </source>
</evidence>
<dbReference type="Pfam" id="PF14748">
    <property type="entry name" value="P5CR_dimer"/>
    <property type="match status" value="1"/>
</dbReference>
<dbReference type="EMBL" id="JAFIMR010000030">
    <property type="protein sequence ID" value="KAI1861075.1"/>
    <property type="molecule type" value="Genomic_DNA"/>
</dbReference>
<evidence type="ECO:0000313" key="8">
    <source>
        <dbReference type="Proteomes" id="UP000829685"/>
    </source>
</evidence>
<evidence type="ECO:0008006" key="9">
    <source>
        <dbReference type="Google" id="ProtNLM"/>
    </source>
</evidence>
<evidence type="ECO:0000259" key="5">
    <source>
        <dbReference type="Pfam" id="PF03807"/>
    </source>
</evidence>
<keyword evidence="3" id="KW-0560">Oxidoreductase</keyword>
<dbReference type="InterPro" id="IPR000304">
    <property type="entry name" value="Pyrroline-COOH_reductase"/>
</dbReference>
<evidence type="ECO:0000256" key="1">
    <source>
        <dbReference type="ARBA" id="ARBA00005525"/>
    </source>
</evidence>
<evidence type="ECO:0000259" key="6">
    <source>
        <dbReference type="Pfam" id="PF14748"/>
    </source>
</evidence>
<dbReference type="Proteomes" id="UP000829685">
    <property type="component" value="Unassembled WGS sequence"/>
</dbReference>
<feature type="binding site" evidence="4">
    <location>
        <begin position="7"/>
        <end position="12"/>
    </location>
    <ligand>
        <name>NADP(+)</name>
        <dbReference type="ChEBI" id="CHEBI:58349"/>
    </ligand>
</feature>
<keyword evidence="2 4" id="KW-0521">NADP</keyword>
<dbReference type="GO" id="GO:0004735">
    <property type="term" value="F:pyrroline-5-carboxylate reductase activity"/>
    <property type="evidence" value="ECO:0007669"/>
    <property type="project" value="InterPro"/>
</dbReference>
<feature type="domain" description="Pyrroline-5-carboxylate reductase catalytic N-terminal" evidence="5">
    <location>
        <begin position="4"/>
        <end position="111"/>
    </location>
</feature>
<dbReference type="InterPro" id="IPR029036">
    <property type="entry name" value="P5CR_dimer"/>
</dbReference>
<gene>
    <name evidence="7" type="ORF">JX265_009694</name>
</gene>
<keyword evidence="8" id="KW-1185">Reference proteome</keyword>
<dbReference type="PANTHER" id="PTHR11645:SF27">
    <property type="entry name" value="HYPOTHETICAL PYRROLINE-5-CARBOXYLATE REDUCTASE (EUROFUNG)"/>
    <property type="match status" value="1"/>
</dbReference>
<comment type="caution">
    <text evidence="7">The sequence shown here is derived from an EMBL/GenBank/DDBJ whole genome shotgun (WGS) entry which is preliminary data.</text>
</comment>
<evidence type="ECO:0000313" key="7">
    <source>
        <dbReference type="EMBL" id="KAI1861075.1"/>
    </source>
</evidence>
<dbReference type="InterPro" id="IPR036291">
    <property type="entry name" value="NAD(P)-bd_dom_sf"/>
</dbReference>
<dbReference type="PANTHER" id="PTHR11645">
    <property type="entry name" value="PYRROLINE-5-CARBOXYLATE REDUCTASE"/>
    <property type="match status" value="1"/>
</dbReference>
<dbReference type="InterPro" id="IPR028939">
    <property type="entry name" value="P5C_Rdtase_cat_N"/>
</dbReference>
<feature type="domain" description="Pyrroline-5-carboxylate reductase dimerisation" evidence="6">
    <location>
        <begin position="183"/>
        <end position="283"/>
    </location>
</feature>
<reference evidence="7" key="1">
    <citation type="submission" date="2021-03" db="EMBL/GenBank/DDBJ databases">
        <title>Revisited historic fungal species revealed as producer of novel bioactive compounds through whole genome sequencing and comparative genomics.</title>
        <authorList>
            <person name="Vignolle G.A."/>
            <person name="Hochenegger N."/>
            <person name="Mach R.L."/>
            <person name="Mach-Aigner A.R."/>
            <person name="Javad Rahimi M."/>
            <person name="Salim K.A."/>
            <person name="Chan C.M."/>
            <person name="Lim L.B.L."/>
            <person name="Cai F."/>
            <person name="Druzhinina I.S."/>
            <person name="U'Ren J.M."/>
            <person name="Derntl C."/>
        </authorList>
    </citation>
    <scope>NUCLEOTIDE SEQUENCE</scope>
    <source>
        <strain evidence="7">TUCIM 5799</strain>
    </source>
</reference>